<reference evidence="2 3" key="1">
    <citation type="submission" date="2019-07" db="EMBL/GenBank/DDBJ databases">
        <title>Whole genome shotgun sequence of Acetobacter oeni NBRC 105207.</title>
        <authorList>
            <person name="Hosoyama A."/>
            <person name="Uohara A."/>
            <person name="Ohji S."/>
            <person name="Ichikawa N."/>
        </authorList>
    </citation>
    <scope>NUCLEOTIDE SEQUENCE [LARGE SCALE GENOMIC DNA]</scope>
    <source>
        <strain evidence="2 3">NBRC 105207</strain>
    </source>
</reference>
<dbReference type="Pfam" id="PF00535">
    <property type="entry name" value="Glycos_transf_2"/>
    <property type="match status" value="1"/>
</dbReference>
<dbReference type="SUPFAM" id="SSF53756">
    <property type="entry name" value="UDP-Glycosyltransferase/glycogen phosphorylase"/>
    <property type="match status" value="1"/>
</dbReference>
<feature type="domain" description="Glycosyltransferase 2-like" evidence="1">
    <location>
        <begin position="294"/>
        <end position="412"/>
    </location>
</feature>
<proteinExistence type="predicted"/>
<dbReference type="Gene3D" id="3.90.550.10">
    <property type="entry name" value="Spore Coat Polysaccharide Biosynthesis Protein SpsA, Chain A"/>
    <property type="match status" value="1"/>
</dbReference>
<dbReference type="PANTHER" id="PTHR43179">
    <property type="entry name" value="RHAMNOSYLTRANSFERASE WBBL"/>
    <property type="match status" value="1"/>
</dbReference>
<protein>
    <recommendedName>
        <fullName evidence="1">Glycosyltransferase 2-like domain-containing protein</fullName>
    </recommendedName>
</protein>
<dbReference type="Proteomes" id="UP000321746">
    <property type="component" value="Unassembled WGS sequence"/>
</dbReference>
<gene>
    <name evidence="2" type="ORF">AOE01nite_32410</name>
</gene>
<dbReference type="AlphaFoldDB" id="A0A511XPZ4"/>
<evidence type="ECO:0000313" key="2">
    <source>
        <dbReference type="EMBL" id="GEN65017.1"/>
    </source>
</evidence>
<dbReference type="PANTHER" id="PTHR43179:SF7">
    <property type="entry name" value="RHAMNOSYLTRANSFERASE WBBL"/>
    <property type="match status" value="1"/>
</dbReference>
<accession>A0A511XPZ4</accession>
<dbReference type="CDD" id="cd04186">
    <property type="entry name" value="GT_2_like_c"/>
    <property type="match status" value="1"/>
</dbReference>
<organism evidence="2 3">
    <name type="scientific">Acetobacter oeni</name>
    <dbReference type="NCBI Taxonomy" id="304077"/>
    <lineage>
        <taxon>Bacteria</taxon>
        <taxon>Pseudomonadati</taxon>
        <taxon>Pseudomonadota</taxon>
        <taxon>Alphaproteobacteria</taxon>
        <taxon>Acetobacterales</taxon>
        <taxon>Acetobacteraceae</taxon>
        <taxon>Acetobacter</taxon>
    </lineage>
</organism>
<dbReference type="Pfam" id="PF13692">
    <property type="entry name" value="Glyco_trans_1_4"/>
    <property type="match status" value="1"/>
</dbReference>
<name>A0A511XPZ4_9PROT</name>
<dbReference type="Gene3D" id="3.40.50.2000">
    <property type="entry name" value="Glycogen Phosphorylase B"/>
    <property type="match status" value="1"/>
</dbReference>
<dbReference type="SUPFAM" id="SSF53448">
    <property type="entry name" value="Nucleotide-diphospho-sugar transferases"/>
    <property type="match status" value="1"/>
</dbReference>
<keyword evidence="3" id="KW-1185">Reference proteome</keyword>
<comment type="caution">
    <text evidence="2">The sequence shown here is derived from an EMBL/GenBank/DDBJ whole genome shotgun (WGS) entry which is preliminary data.</text>
</comment>
<dbReference type="InterPro" id="IPR001173">
    <property type="entry name" value="Glyco_trans_2-like"/>
</dbReference>
<dbReference type="RefSeq" id="WP_173572178.1">
    <property type="nucleotide sequence ID" value="NZ_BJYG01000066.1"/>
</dbReference>
<evidence type="ECO:0000313" key="3">
    <source>
        <dbReference type="Proteomes" id="UP000321746"/>
    </source>
</evidence>
<dbReference type="InterPro" id="IPR029044">
    <property type="entry name" value="Nucleotide-diphossugar_trans"/>
</dbReference>
<evidence type="ECO:0000259" key="1">
    <source>
        <dbReference type="Pfam" id="PF00535"/>
    </source>
</evidence>
<sequence>MYSYRDVAAGVADGQWQSGFQHYVCEGYKVYAPHWLFSEEYYGIFNPELTASVFRAEGFANGYDHYLSGGECDYRSGSFFFDPAVFSYFSLRASCPARGGSKVEAGSCYSLFLDGAYGRADACRVSWYFDPVWYLKHYPDIHDLIQKGEYDSSLHHYLTTGQYNGYSPQASFSEEFYRKEYPDVAACVAAGQFRSGYEHFLVAGAAEGRVPAPGVSLAQYTSLAPVRADIESGLFRDPYSHWMASEEKQDPRFCSDDLVETEARLALRQLAKGLTAEAARKPLDFTCSGTPAVSVIMVVYNQFSLTMKGLASLRDNFSGNIELIVIDSCSGDEVSRLNRYVSGAKIVHLRYNAGFLLSCNMALEFVTADAVLYLNNDTILGPGAISAALNRLQSDPRIGAVGGKIIRTNGLLQEAGSIIWRDGATFGYLRDQDPNCPEANFVRDVDYCSGAFLLAPTALVKSMGGFDRSYCPAYFEEVDFCVRLIRKGYRVVYDPSVIIEHFEFASSASSESLALMQRNRRIFVARQSEFLRNQLPAHAGNAVLARSRRGDGPRVLYIEDRIPLRNLGSGYVRSNEIVRSLARSGCAVTVFPVNVHYHSLGRIYGDFPDTVEVLYNRSEVGFDAFLEERVGSFDAVWIGRTHNLARILPILNKNSRYLPAKGFVLDSEAVVSPRLLMRDRVLGLDQRREQMEDMLRAEFDCAYYCQQIVAVTEQEAGFIRQAGHRNVSILGHALQTRPTAATFAQRSGLLFVGAIIDEYSPNLDSLLWFMKEVMPRLRQRLGNEIRLTAVGSRTRGVDLRGLREFDGIDIVEGVESLEEIYNLHRVFVAPTRFAGGIPYKVHESASYGLPVVASDVLIGQLGWTAGHDTLSGGAPDAETFAAAVTELYRNEAVWTQVRDEALRRVKADCDPEQFDVSVREILEAACR</sequence>
<dbReference type="EMBL" id="BJYG01000066">
    <property type="protein sequence ID" value="GEN65017.1"/>
    <property type="molecule type" value="Genomic_DNA"/>
</dbReference>